<dbReference type="OrthoDB" id="1927466at2759"/>
<comment type="caution">
    <text evidence="2">The sequence shown here is derived from an EMBL/GenBank/DDBJ whole genome shotgun (WGS) entry which is preliminary data.</text>
</comment>
<dbReference type="Proteomes" id="UP000796880">
    <property type="component" value="Unassembled WGS sequence"/>
</dbReference>
<dbReference type="PANTHER" id="PTHR34367:SF1">
    <property type="entry name" value="OS04G0528600 PROTEIN"/>
    <property type="match status" value="1"/>
</dbReference>
<feature type="region of interest" description="Disordered" evidence="1">
    <location>
        <begin position="1"/>
        <end position="20"/>
    </location>
</feature>
<feature type="region of interest" description="Disordered" evidence="1">
    <location>
        <begin position="500"/>
        <end position="537"/>
    </location>
</feature>
<dbReference type="AlphaFoldDB" id="A0A8K0H233"/>
<evidence type="ECO:0000313" key="2">
    <source>
        <dbReference type="EMBL" id="KAF3444249.1"/>
    </source>
</evidence>
<gene>
    <name evidence="2" type="ORF">FNV43_RR13939</name>
</gene>
<feature type="compositionally biased region" description="Basic residues" evidence="1">
    <location>
        <begin position="1"/>
        <end position="10"/>
    </location>
</feature>
<feature type="region of interest" description="Disordered" evidence="1">
    <location>
        <begin position="40"/>
        <end position="131"/>
    </location>
</feature>
<sequence>MGTCFSKKKASSSSSFFSCPPPAAAADCGNVAVSSATVMADPNNCKHSNSVKSKPDNTETGTKLKPEKATATLQQGKQEQAEDEATMVKKEIFVIKHRKSHEGSRDRDSKNPPPRENVVPTDGVVASASTTDVDSVELLDNKVPAVAAMGVGVRTSSCTKEEVDAILIQCGRLSRSSSGKAASSSASCDRGRKYSGSKRSYDFDHCDNNVAAIAAEEDKSENNEFEGDGMGAEKPHSHRQRTRQSSRASPSSQSRRRTPSRERDQQRSSSRERRVSRSPGRRSSETGNTPSGATNAAGAATTINGGNSGTGVNRPGKMVSVPASISSLVMDKSNNNGESANATVKRISVKRNVGGDQAAMAGSRTAASPRARSPSRANSVVAKASNEQQQQQQPSLSRNSSRKAEQSPYRRNPLSEIDPNSLQYPQPHNNDNNVNRSQNKFKRETDEEEIHVKEPSIVPMNQKPNVEMNKAMNVVVPQGSNSYRTSSRGTMDSSKVMNLPVQPPMAGTTTATDSLKPQSLTRSRSSRRSRDLDLNPEILLNPTTPSYTRLLLEDIQNFHQKNTSTTVVSLPPCVSKACSILEAVADLNSTTSSNLSCAFSDDRTSPPPPADQPDKINGYNYSLVANFLGKNISEKDPFVESEVIGNDDLTEPSFHKYVTVRRGAASDMEDQESSGSNSYVGVGGQQLNWNLSSSSWEPNSADSTDCWTSRSNTREDCGKSPTSLNMVEVEAEEEAWRRLGGRRSGGIGRGRLGSSIKGLHANPVVAAAAST</sequence>
<organism evidence="2 3">
    <name type="scientific">Rhamnella rubrinervis</name>
    <dbReference type="NCBI Taxonomy" id="2594499"/>
    <lineage>
        <taxon>Eukaryota</taxon>
        <taxon>Viridiplantae</taxon>
        <taxon>Streptophyta</taxon>
        <taxon>Embryophyta</taxon>
        <taxon>Tracheophyta</taxon>
        <taxon>Spermatophyta</taxon>
        <taxon>Magnoliopsida</taxon>
        <taxon>eudicotyledons</taxon>
        <taxon>Gunneridae</taxon>
        <taxon>Pentapetalae</taxon>
        <taxon>rosids</taxon>
        <taxon>fabids</taxon>
        <taxon>Rosales</taxon>
        <taxon>Rhamnaceae</taxon>
        <taxon>rhamnoid group</taxon>
        <taxon>Rhamneae</taxon>
        <taxon>Rhamnella</taxon>
    </lineage>
</organism>
<feature type="compositionally biased region" description="Basic and acidic residues" evidence="1">
    <location>
        <begin position="259"/>
        <end position="275"/>
    </location>
</feature>
<dbReference type="PANTHER" id="PTHR34367">
    <property type="entry name" value="OS02G0734667 PROTEIN"/>
    <property type="match status" value="1"/>
</dbReference>
<feature type="compositionally biased region" description="Polar residues" evidence="1">
    <location>
        <begin position="418"/>
        <end position="438"/>
    </location>
</feature>
<feature type="region of interest" description="Disordered" evidence="1">
    <location>
        <begin position="170"/>
        <end position="455"/>
    </location>
</feature>
<feature type="compositionally biased region" description="Polar residues" evidence="1">
    <location>
        <begin position="507"/>
        <end position="521"/>
    </location>
</feature>
<feature type="compositionally biased region" description="Polar residues" evidence="1">
    <location>
        <begin position="693"/>
        <end position="711"/>
    </location>
</feature>
<feature type="compositionally biased region" description="Basic and acidic residues" evidence="1">
    <location>
        <begin position="101"/>
        <end position="110"/>
    </location>
</feature>
<evidence type="ECO:0000313" key="3">
    <source>
        <dbReference type="Proteomes" id="UP000796880"/>
    </source>
</evidence>
<evidence type="ECO:0000256" key="1">
    <source>
        <dbReference type="SAM" id="MobiDB-lite"/>
    </source>
</evidence>
<feature type="region of interest" description="Disordered" evidence="1">
    <location>
        <begin position="693"/>
        <end position="722"/>
    </location>
</feature>
<feature type="compositionally biased region" description="Basic and acidic residues" evidence="1">
    <location>
        <begin position="53"/>
        <end position="68"/>
    </location>
</feature>
<feature type="compositionally biased region" description="Basic and acidic residues" evidence="1">
    <location>
        <begin position="441"/>
        <end position="454"/>
    </location>
</feature>
<protein>
    <submittedName>
        <fullName evidence="2">Uncharacterized protein</fullName>
    </submittedName>
</protein>
<feature type="compositionally biased region" description="Polar residues" evidence="1">
    <location>
        <begin position="323"/>
        <end position="342"/>
    </location>
</feature>
<name>A0A8K0H233_9ROSA</name>
<reference evidence="2" key="1">
    <citation type="submission" date="2020-03" db="EMBL/GenBank/DDBJ databases">
        <title>A high-quality chromosome-level genome assembly of a woody plant with both climbing and erect habits, Rhamnella rubrinervis.</title>
        <authorList>
            <person name="Lu Z."/>
            <person name="Yang Y."/>
            <person name="Zhu X."/>
            <person name="Sun Y."/>
        </authorList>
    </citation>
    <scope>NUCLEOTIDE SEQUENCE</scope>
    <source>
        <strain evidence="2">BYM</strain>
        <tissue evidence="2">Leaf</tissue>
    </source>
</reference>
<feature type="compositionally biased region" description="Low complexity" evidence="1">
    <location>
        <begin position="174"/>
        <end position="187"/>
    </location>
</feature>
<proteinExistence type="predicted"/>
<feature type="compositionally biased region" description="Low complexity" evidence="1">
    <location>
        <begin position="363"/>
        <end position="377"/>
    </location>
</feature>
<keyword evidence="3" id="KW-1185">Reference proteome</keyword>
<accession>A0A8K0H233</accession>
<feature type="compositionally biased region" description="Low complexity" evidence="1">
    <location>
        <begin position="285"/>
        <end position="313"/>
    </location>
</feature>
<dbReference type="EMBL" id="VOIH02000006">
    <property type="protein sequence ID" value="KAF3444249.1"/>
    <property type="molecule type" value="Genomic_DNA"/>
</dbReference>
<dbReference type="InterPro" id="IPR040412">
    <property type="entry name" value="At1g65710-like"/>
</dbReference>